<dbReference type="Proteomes" id="UP000235388">
    <property type="component" value="Unassembled WGS sequence"/>
</dbReference>
<evidence type="ECO:0000313" key="8">
    <source>
        <dbReference type="Proteomes" id="UP000235388"/>
    </source>
</evidence>
<dbReference type="InterPro" id="IPR002921">
    <property type="entry name" value="Fungal_lipase-type"/>
</dbReference>
<keyword evidence="8" id="KW-1185">Reference proteome</keyword>
<evidence type="ECO:0000259" key="6">
    <source>
        <dbReference type="Pfam" id="PF01764"/>
    </source>
</evidence>
<evidence type="ECO:0000256" key="4">
    <source>
        <dbReference type="ARBA" id="ARBA00048461"/>
    </source>
</evidence>
<organism evidence="7 8">
    <name type="scientific">Puccinia coronata f. sp. avenae</name>
    <dbReference type="NCBI Taxonomy" id="200324"/>
    <lineage>
        <taxon>Eukaryota</taxon>
        <taxon>Fungi</taxon>
        <taxon>Dikarya</taxon>
        <taxon>Basidiomycota</taxon>
        <taxon>Pucciniomycotina</taxon>
        <taxon>Pucciniomycetes</taxon>
        <taxon>Pucciniales</taxon>
        <taxon>Pucciniaceae</taxon>
        <taxon>Puccinia</taxon>
    </lineage>
</organism>
<comment type="similarity">
    <text evidence="2">Belongs to the AB hydrolase superfamily. Lipase family. Class 3 subfamily.</text>
</comment>
<feature type="compositionally biased region" description="Polar residues" evidence="5">
    <location>
        <begin position="69"/>
        <end position="85"/>
    </location>
</feature>
<dbReference type="AlphaFoldDB" id="A0A2N5W0B4"/>
<comment type="catalytic activity">
    <reaction evidence="4">
        <text>a monoacylglycerol + H2O = glycerol + a fatty acid + H(+)</text>
        <dbReference type="Rhea" id="RHEA:15245"/>
        <dbReference type="ChEBI" id="CHEBI:15377"/>
        <dbReference type="ChEBI" id="CHEBI:15378"/>
        <dbReference type="ChEBI" id="CHEBI:17408"/>
        <dbReference type="ChEBI" id="CHEBI:17754"/>
        <dbReference type="ChEBI" id="CHEBI:28868"/>
    </reaction>
</comment>
<dbReference type="GO" id="GO:0006629">
    <property type="term" value="P:lipid metabolic process"/>
    <property type="evidence" value="ECO:0007669"/>
    <property type="project" value="InterPro"/>
</dbReference>
<proteinExistence type="inferred from homology"/>
<feature type="domain" description="Fungal lipase-type" evidence="6">
    <location>
        <begin position="211"/>
        <end position="308"/>
    </location>
</feature>
<dbReference type="Pfam" id="PF01764">
    <property type="entry name" value="Lipase_3"/>
    <property type="match status" value="1"/>
</dbReference>
<feature type="region of interest" description="Disordered" evidence="5">
    <location>
        <begin position="56"/>
        <end position="107"/>
    </location>
</feature>
<dbReference type="OrthoDB" id="426718at2759"/>
<evidence type="ECO:0000313" key="7">
    <source>
        <dbReference type="EMBL" id="PLW55632.1"/>
    </source>
</evidence>
<feature type="compositionally biased region" description="Polar residues" evidence="5">
    <location>
        <begin position="93"/>
        <end position="105"/>
    </location>
</feature>
<evidence type="ECO:0000256" key="2">
    <source>
        <dbReference type="ARBA" id="ARBA00043996"/>
    </source>
</evidence>
<accession>A0A2N5W0B4</accession>
<dbReference type="SUPFAM" id="SSF53474">
    <property type="entry name" value="alpha/beta-Hydrolases"/>
    <property type="match status" value="1"/>
</dbReference>
<evidence type="ECO:0000256" key="3">
    <source>
        <dbReference type="ARBA" id="ARBA00047591"/>
    </source>
</evidence>
<dbReference type="PANTHER" id="PTHR45856:SF25">
    <property type="entry name" value="FUNGAL LIPASE-LIKE DOMAIN-CONTAINING PROTEIN"/>
    <property type="match status" value="1"/>
</dbReference>
<sequence>MLSAELSRTLTGISSFPLSSFLSFQQQANMNFSRIQALLLAISLLGLSRAHSIRPRALAPSDPDPALTARSNRTNSDPRPKTQTVNNNNNNNLQNSTVALSNANSDPPFRPDHPDWDYLNGYTWWKSDPTQQDHARFHAYLSMASYGDYANLCPKTFTKGFTVLQTFSTRAGQNGFIALIPEMVKVVIVFQGVENLQSIDWRPASIEDLVADCQGCAMASGVRQLYLSAKQATNNWDVAIRKVAETGLKFSVTGLGVGGAVAALAAMDLGSKGLVHYAHNQGMPRAMNYAAMVRYDNLFQVLAGQSLVSENDWMVQAIPMRPFYHVGSKVKILGPMQQWLINCYGNNENRTCTGDGSSYENHSVYFTPKGECGKADKGW</sequence>
<gene>
    <name evidence="7" type="ORF">PCANC_03521</name>
</gene>
<dbReference type="InterPro" id="IPR051218">
    <property type="entry name" value="Sec_MonoDiacylglyc_Lipase"/>
</dbReference>
<evidence type="ECO:0000256" key="5">
    <source>
        <dbReference type="SAM" id="MobiDB-lite"/>
    </source>
</evidence>
<keyword evidence="1" id="KW-1015">Disulfide bond</keyword>
<comment type="catalytic activity">
    <reaction evidence="3">
        <text>a diacylglycerol + H2O = a monoacylglycerol + a fatty acid + H(+)</text>
        <dbReference type="Rhea" id="RHEA:32731"/>
        <dbReference type="ChEBI" id="CHEBI:15377"/>
        <dbReference type="ChEBI" id="CHEBI:15378"/>
        <dbReference type="ChEBI" id="CHEBI:17408"/>
        <dbReference type="ChEBI" id="CHEBI:18035"/>
        <dbReference type="ChEBI" id="CHEBI:28868"/>
    </reaction>
</comment>
<dbReference type="Gene3D" id="3.40.50.1820">
    <property type="entry name" value="alpha/beta hydrolase"/>
    <property type="match status" value="1"/>
</dbReference>
<dbReference type="InterPro" id="IPR029058">
    <property type="entry name" value="AB_hydrolase_fold"/>
</dbReference>
<dbReference type="STRING" id="200324.A0A2N5W0B4"/>
<dbReference type="PANTHER" id="PTHR45856">
    <property type="entry name" value="ALPHA/BETA-HYDROLASES SUPERFAMILY PROTEIN"/>
    <property type="match status" value="1"/>
</dbReference>
<protein>
    <recommendedName>
        <fullName evidence="6">Fungal lipase-type domain-containing protein</fullName>
    </recommendedName>
</protein>
<evidence type="ECO:0000256" key="1">
    <source>
        <dbReference type="ARBA" id="ARBA00023157"/>
    </source>
</evidence>
<dbReference type="EMBL" id="PGCJ01000030">
    <property type="protein sequence ID" value="PLW55632.1"/>
    <property type="molecule type" value="Genomic_DNA"/>
</dbReference>
<reference evidence="7 8" key="1">
    <citation type="submission" date="2017-11" db="EMBL/GenBank/DDBJ databases">
        <title>De novo assembly and phasing of dikaryotic genomes from two isolates of Puccinia coronata f. sp. avenae, the causal agent of oat crown rust.</title>
        <authorList>
            <person name="Miller M.E."/>
            <person name="Zhang Y."/>
            <person name="Omidvar V."/>
            <person name="Sperschneider J."/>
            <person name="Schwessinger B."/>
            <person name="Raley C."/>
            <person name="Palmer J.M."/>
            <person name="Garnica D."/>
            <person name="Upadhyaya N."/>
            <person name="Rathjen J."/>
            <person name="Taylor J.M."/>
            <person name="Park R.F."/>
            <person name="Dodds P.N."/>
            <person name="Hirsch C.D."/>
            <person name="Kianian S.F."/>
            <person name="Figueroa M."/>
        </authorList>
    </citation>
    <scope>NUCLEOTIDE SEQUENCE [LARGE SCALE GENOMIC DNA]</scope>
    <source>
        <strain evidence="7">12NC29</strain>
    </source>
</reference>
<comment type="caution">
    <text evidence="7">The sequence shown here is derived from an EMBL/GenBank/DDBJ whole genome shotgun (WGS) entry which is preliminary data.</text>
</comment>
<name>A0A2N5W0B4_9BASI</name>